<dbReference type="GO" id="GO:2000431">
    <property type="term" value="P:regulation of cytokinesis, actomyosin contractile ring assembly"/>
    <property type="evidence" value="ECO:0007669"/>
    <property type="project" value="InterPro"/>
</dbReference>
<dbReference type="AlphaFoldDB" id="A0AAV5WSH9"/>
<dbReference type="GO" id="GO:0005938">
    <property type="term" value="C:cell cortex"/>
    <property type="evidence" value="ECO:0007669"/>
    <property type="project" value="TreeGrafter"/>
</dbReference>
<dbReference type="SMART" id="SM00325">
    <property type="entry name" value="RhoGEF"/>
    <property type="match status" value="1"/>
</dbReference>
<reference evidence="4" key="1">
    <citation type="submission" date="2023-10" db="EMBL/GenBank/DDBJ databases">
        <title>Genome assembly of Pristionchus species.</title>
        <authorList>
            <person name="Yoshida K."/>
            <person name="Sommer R.J."/>
        </authorList>
    </citation>
    <scope>NUCLEOTIDE SEQUENCE</scope>
    <source>
        <strain evidence="4">RS5133</strain>
    </source>
</reference>
<dbReference type="Pfam" id="PF12738">
    <property type="entry name" value="PTCB-BRCT"/>
    <property type="match status" value="1"/>
</dbReference>
<dbReference type="GO" id="GO:0005096">
    <property type="term" value="F:GTPase activator activity"/>
    <property type="evidence" value="ECO:0007669"/>
    <property type="project" value="InterPro"/>
</dbReference>
<dbReference type="InterPro" id="IPR026817">
    <property type="entry name" value="Ect2"/>
</dbReference>
<dbReference type="SUPFAM" id="SSF48065">
    <property type="entry name" value="DBL homology domain (DH-domain)"/>
    <property type="match status" value="1"/>
</dbReference>
<dbReference type="PANTHER" id="PTHR16777">
    <property type="entry name" value="PROTEIN ECT2"/>
    <property type="match status" value="1"/>
</dbReference>
<proteinExistence type="predicted"/>
<dbReference type="Pfam" id="PF00621">
    <property type="entry name" value="RhoGEF"/>
    <property type="match status" value="1"/>
</dbReference>
<feature type="domain" description="BRCT" evidence="3">
    <location>
        <begin position="206"/>
        <end position="288"/>
    </location>
</feature>
<dbReference type="EMBL" id="BTSY01000006">
    <property type="protein sequence ID" value="GMT32697.1"/>
    <property type="molecule type" value="Genomic_DNA"/>
</dbReference>
<dbReference type="InterPro" id="IPR000219">
    <property type="entry name" value="DH_dom"/>
</dbReference>
<accession>A0AAV5WSH9</accession>
<evidence type="ECO:0008006" key="6">
    <source>
        <dbReference type="Google" id="ProtNLM"/>
    </source>
</evidence>
<feature type="region of interest" description="Disordered" evidence="1">
    <location>
        <begin position="877"/>
        <end position="966"/>
    </location>
</feature>
<dbReference type="InterPro" id="IPR001357">
    <property type="entry name" value="BRCT_dom"/>
</dbReference>
<dbReference type="PROSITE" id="PS00741">
    <property type="entry name" value="DH_1"/>
    <property type="match status" value="1"/>
</dbReference>
<evidence type="ECO:0000313" key="4">
    <source>
        <dbReference type="EMBL" id="GMT32697.1"/>
    </source>
</evidence>
<comment type="caution">
    <text evidence="4">The sequence shown here is derived from an EMBL/GenBank/DDBJ whole genome shotgun (WGS) entry which is preliminary data.</text>
</comment>
<dbReference type="CDD" id="cd00160">
    <property type="entry name" value="RhoGEF"/>
    <property type="match status" value="1"/>
</dbReference>
<keyword evidence="5" id="KW-1185">Reference proteome</keyword>
<dbReference type="InterPro" id="IPR035899">
    <property type="entry name" value="DBL_dom_sf"/>
</dbReference>
<dbReference type="InterPro" id="IPR036420">
    <property type="entry name" value="BRCT_dom_sf"/>
</dbReference>
<evidence type="ECO:0000256" key="1">
    <source>
        <dbReference type="SAM" id="MobiDB-lite"/>
    </source>
</evidence>
<evidence type="ECO:0000259" key="2">
    <source>
        <dbReference type="PROSITE" id="PS50010"/>
    </source>
</evidence>
<dbReference type="GO" id="GO:0007399">
    <property type="term" value="P:nervous system development"/>
    <property type="evidence" value="ECO:0007669"/>
    <property type="project" value="TreeGrafter"/>
</dbReference>
<feature type="compositionally biased region" description="Low complexity" evidence="1">
    <location>
        <begin position="895"/>
        <end position="905"/>
    </location>
</feature>
<feature type="compositionally biased region" description="Polar residues" evidence="1">
    <location>
        <begin position="877"/>
        <end position="887"/>
    </location>
</feature>
<feature type="non-terminal residue" evidence="4">
    <location>
        <position position="1"/>
    </location>
</feature>
<dbReference type="Gene3D" id="3.40.50.10190">
    <property type="entry name" value="BRCT domain"/>
    <property type="match status" value="3"/>
</dbReference>
<dbReference type="GO" id="GO:0005634">
    <property type="term" value="C:nucleus"/>
    <property type="evidence" value="ECO:0007669"/>
    <property type="project" value="InterPro"/>
</dbReference>
<evidence type="ECO:0000259" key="3">
    <source>
        <dbReference type="PROSITE" id="PS50172"/>
    </source>
</evidence>
<organism evidence="4 5">
    <name type="scientific">Pristionchus fissidentatus</name>
    <dbReference type="NCBI Taxonomy" id="1538716"/>
    <lineage>
        <taxon>Eukaryota</taxon>
        <taxon>Metazoa</taxon>
        <taxon>Ecdysozoa</taxon>
        <taxon>Nematoda</taxon>
        <taxon>Chromadorea</taxon>
        <taxon>Rhabditida</taxon>
        <taxon>Rhabditina</taxon>
        <taxon>Diplogasteromorpha</taxon>
        <taxon>Diplogasteroidea</taxon>
        <taxon>Neodiplogasteridae</taxon>
        <taxon>Pristionchus</taxon>
    </lineage>
</organism>
<dbReference type="PANTHER" id="PTHR16777:SF2">
    <property type="entry name" value="PROTEIN ECT2"/>
    <property type="match status" value="1"/>
</dbReference>
<dbReference type="SMART" id="SM00292">
    <property type="entry name" value="BRCT"/>
    <property type="match status" value="2"/>
</dbReference>
<feature type="compositionally biased region" description="Low complexity" evidence="1">
    <location>
        <begin position="927"/>
        <end position="939"/>
    </location>
</feature>
<feature type="domain" description="DH" evidence="2">
    <location>
        <begin position="351"/>
        <end position="541"/>
    </location>
</feature>
<dbReference type="PROSITE" id="PS50010">
    <property type="entry name" value="DH_2"/>
    <property type="match status" value="1"/>
</dbReference>
<feature type="domain" description="BRCT" evidence="3">
    <location>
        <begin position="109"/>
        <end position="191"/>
    </location>
</feature>
<dbReference type="GO" id="GO:0005085">
    <property type="term" value="F:guanyl-nucleotide exchange factor activity"/>
    <property type="evidence" value="ECO:0007669"/>
    <property type="project" value="InterPro"/>
</dbReference>
<dbReference type="GO" id="GO:0035556">
    <property type="term" value="P:intracellular signal transduction"/>
    <property type="evidence" value="ECO:0007669"/>
    <property type="project" value="InterPro"/>
</dbReference>
<dbReference type="Gene3D" id="1.20.900.10">
    <property type="entry name" value="Dbl homology (DH) domain"/>
    <property type="match status" value="1"/>
</dbReference>
<dbReference type="Proteomes" id="UP001432322">
    <property type="component" value="Unassembled WGS sequence"/>
</dbReference>
<dbReference type="GO" id="GO:0000281">
    <property type="term" value="P:mitotic cytokinesis"/>
    <property type="evidence" value="ECO:0007669"/>
    <property type="project" value="TreeGrafter"/>
</dbReference>
<gene>
    <name evidence="4" type="ORF">PFISCL1PPCAC_23994</name>
</gene>
<dbReference type="PROSITE" id="PS50172">
    <property type="entry name" value="BRCT"/>
    <property type="match status" value="2"/>
</dbReference>
<sequence length="966" mass="109678">LSDQEMPPNVTSPSKRLLVRRVCVVGNCTDSAAISLLQTEYNVEVVYSTDGKEYLEQAEEIVFLVESFTSEAFLALFKVHNIRIMSPTYVRSRYRKHVELVAPRPNRPLYCELLKDTTLIMANMPNKSDVANMAHFLGASIRKEVIEKATHVIATSVNCKQYRAAYGMGCPILRPEYVLHIWDRRDELDYDVNNATMMQPFRLLAFEGLKIAFIAFSIEEMIDMEKQVKQFRGEVVGDDRLATHVVFNAKCADLPKVELQQGQKHLTSEWLWQSVQMVGCASEEAYMMRQAPNKKTSRGVFSPMTTVQQTGRQTRSATNVLDTSNSSVLTNEYSTDDLDKVGVPSPKRIDKRHQVCMEMLETEQSYLRALNLVMKFKEGLEAEIVEKGEEGMISKADISMMFGRFQKIIQVHTEICEKLRKLVEDWRPENEVGKAWIEAEPQLVAAYPPFINSFDTLKNTLDDLDRTNQRFHVFLKLQETSPDFRRNTLKDLIIRPVQRLPSVMLLLKEIDKRTDSKLADKESLKVAEIAINRVLEMANGRRALNDEYSKLFQLCNQIAEVPSHLYKSSRQFVIEFECESLGGTGVWKVLAKRKLRLFLFNDILEITKVRRLPNDGTNGMGTLSRLTRQLSVSNLKNFREGGIRPYKHISDVLLTSLRLIYTVSVQDFSLLVMVIRGEKEGDEEFVLLPPEDGETRGTRWNFFTTLSQMVYTQCGRDIGPQNYEVGDTSETVQEIVRKMMLKRGLSNTSMSGSMMLPQDLDDSMMPLGNTTNNTTFSRGGGFRSSIKRLFRSASSVFRRSKAADTDGESVIVGGEERDELDDTSFLDEDTSFMSELDTGMMRLDHSRRMLSSSRRALSNASLTISKKLHISRANLRSINEQSESSPFTPAYLPRSGTSSIASSISPRDREGTAGTPTSRFGQRHTSLRSLFSNFSSSRTSIKRRDSGKENNENMPAHRLSTQSTQV</sequence>
<evidence type="ECO:0000313" key="5">
    <source>
        <dbReference type="Proteomes" id="UP001432322"/>
    </source>
</evidence>
<dbReference type="SUPFAM" id="SSF52113">
    <property type="entry name" value="BRCT domain"/>
    <property type="match status" value="2"/>
</dbReference>
<dbReference type="InterPro" id="IPR001331">
    <property type="entry name" value="GDS_CDC24_CS"/>
</dbReference>
<feature type="compositionally biased region" description="Basic and acidic residues" evidence="1">
    <location>
        <begin position="942"/>
        <end position="951"/>
    </location>
</feature>
<protein>
    <recommendedName>
        <fullName evidence="6">Protein ECT2</fullName>
    </recommendedName>
</protein>
<name>A0AAV5WSH9_9BILA</name>